<dbReference type="PANTHER" id="PTHR43788">
    <property type="entry name" value="DNA2/NAM7 HELICASE FAMILY MEMBER"/>
    <property type="match status" value="1"/>
</dbReference>
<keyword evidence="12" id="KW-1185">Reference proteome</keyword>
<keyword evidence="6" id="KW-0175">Coiled coil</keyword>
<dbReference type="InterPro" id="IPR050534">
    <property type="entry name" value="Coronavir_polyprotein_1ab"/>
</dbReference>
<reference evidence="11 12" key="1">
    <citation type="submission" date="2021-06" db="EMBL/GenBank/DDBJ databases">
        <authorList>
            <person name="Lee D.H."/>
        </authorList>
    </citation>
    <scope>NUCLEOTIDE SEQUENCE [LARGE SCALE GENOMIC DNA]</scope>
    <source>
        <strain evidence="11 12">MMS21-HV4-11</strain>
    </source>
</reference>
<dbReference type="Pfam" id="PF13086">
    <property type="entry name" value="AAA_11"/>
    <property type="match status" value="2"/>
</dbReference>
<dbReference type="InterPro" id="IPR041677">
    <property type="entry name" value="DNA2/NAM7_AAA_11"/>
</dbReference>
<comment type="caution">
    <text evidence="11">The sequence shown here is derived from an EMBL/GenBank/DDBJ whole genome shotgun (WGS) entry which is preliminary data.</text>
</comment>
<proteinExistence type="inferred from homology"/>
<dbReference type="EMBL" id="JAHOPB010000001">
    <property type="protein sequence ID" value="MBU8874530.1"/>
    <property type="molecule type" value="Genomic_DNA"/>
</dbReference>
<dbReference type="Pfam" id="PF13087">
    <property type="entry name" value="AAA_12"/>
    <property type="match status" value="1"/>
</dbReference>
<evidence type="ECO:0000313" key="12">
    <source>
        <dbReference type="Proteomes" id="UP000727907"/>
    </source>
</evidence>
<evidence type="ECO:0000256" key="6">
    <source>
        <dbReference type="SAM" id="Coils"/>
    </source>
</evidence>
<accession>A0ABS6IMW1</accession>
<evidence type="ECO:0000256" key="7">
    <source>
        <dbReference type="SAM" id="MobiDB-lite"/>
    </source>
</evidence>
<comment type="similarity">
    <text evidence="1">Belongs to the DNA2/NAM7 helicase family.</text>
</comment>
<feature type="domain" description="DNA2/NAM7 helicase helicase" evidence="8">
    <location>
        <begin position="279"/>
        <end position="408"/>
    </location>
</feature>
<dbReference type="PANTHER" id="PTHR43788:SF8">
    <property type="entry name" value="DNA-BINDING PROTEIN SMUBP-2"/>
    <property type="match status" value="1"/>
</dbReference>
<keyword evidence="3" id="KW-0378">Hydrolase</keyword>
<evidence type="ECO:0000256" key="4">
    <source>
        <dbReference type="ARBA" id="ARBA00022806"/>
    </source>
</evidence>
<evidence type="ECO:0000313" key="11">
    <source>
        <dbReference type="EMBL" id="MBU8874530.1"/>
    </source>
</evidence>
<feature type="region of interest" description="Disordered" evidence="7">
    <location>
        <begin position="1"/>
        <end position="28"/>
    </location>
</feature>
<dbReference type="Proteomes" id="UP000727907">
    <property type="component" value="Unassembled WGS sequence"/>
</dbReference>
<evidence type="ECO:0000259" key="10">
    <source>
        <dbReference type="Pfam" id="PF18741"/>
    </source>
</evidence>
<sequence length="1055" mass="116527">MKQNKNFAWSLTSTNSPQSKASRQSKTKGNTWSPLFRYYLDCLAQDDDNGVSVFADFGSDLDYVELPSWPLDGPASEGHSDALRKLIGRQQRDWRKKILWLGYPTMLRQVRGRDGWERKVIEPLLLWPQDPEANDFAFLPEPLVNTRAVRSAGPADNILEEVTRLTEELGLDTGDLAPLDELVARLRDLRPEWRWKEALVPAPLRPLGSLRSLPEPGIYNAAIAVIADKSPFTVGLEQDLTDLQGASDGDIAKSSLGILLGKTSSRLVDDELLLEPAPLNAEQRNAVRAGLTEPLTVITGPPGTGKSQVVSAILVNAVWRGQRVLFSSKNNKAVDVVLDRVNGLAPRPTVLRLGARALQEELAQHLSAILSSQPTADDRQAYAQTLARLKLQSEALNSKLRAYETLVALRNRVDRLERLAEGSRAVLKEAFSNSTEVLKSELPLRAQVLAEAVRRAKRDGAPLIDRMLWPMRRGTLNRQAEQAAEAVRQSLARFDAWPGGTEKPEDVWRLAEAFVKAAQDAASYRSALAELSTGRDPGKLAIDIAREIEGIAALSLETWRSWSTLLPDRLNQEDRSAIGEYAALLRLIAESNGQGGGIDRKVWRRFYELAGKTTKALPCWAVTSLSARGRIPLEAGAFDVVVVDEASQCDIASIVPLLYRAKRAVVIGDPQQLRHITRLSQPREQALMVKHDILSAPGANWSYRANALYDLAAAKAPPGAIVALRDHHRSHESIIRFSNDFFYGGRLRVATDYKLLKRPEGPAVRWVDVKGRTVRPFTGGAVNHEEAAAVVAELRQLALHQRFSGEMGVVTPFRAQANLIEELIARDDPLAAALASRNFISETAHRFQGDERDLIVFSPVISAGAPETASGFLKSQGNIFNVGITRARGALVVVGDAAACQASDVGYLSAFAKYAAGLTQPAELAARDVVATQGTDYPPVAQPKLVSDWEKVLWTAMVKAGLRPVPQYDVDSYILDFALIRPNGRRLNIEVDGEHYHRDWDGELIRRDQLRNLRMIEMGWDVMRFWVYQIRDDLPACVSKVAAWAENADRQPAAI</sequence>
<dbReference type="Pfam" id="PF18741">
    <property type="entry name" value="MTES_1575"/>
    <property type="match status" value="1"/>
</dbReference>
<feature type="domain" description="Restriction endonuclease type II-like" evidence="10">
    <location>
        <begin position="951"/>
        <end position="1035"/>
    </location>
</feature>
<dbReference type="CDD" id="cd18808">
    <property type="entry name" value="SF1_C_Upf1"/>
    <property type="match status" value="1"/>
</dbReference>
<gene>
    <name evidence="11" type="ORF">KQ910_12220</name>
</gene>
<evidence type="ECO:0000259" key="8">
    <source>
        <dbReference type="Pfam" id="PF13086"/>
    </source>
</evidence>
<dbReference type="InterPro" id="IPR047187">
    <property type="entry name" value="SF1_C_Upf1"/>
</dbReference>
<keyword evidence="5" id="KW-0067">ATP-binding</keyword>
<evidence type="ECO:0000259" key="9">
    <source>
        <dbReference type="Pfam" id="PF13087"/>
    </source>
</evidence>
<feature type="coiled-coil region" evidence="6">
    <location>
        <begin position="379"/>
        <end position="426"/>
    </location>
</feature>
<keyword evidence="2" id="KW-0547">Nucleotide-binding</keyword>
<dbReference type="RefSeq" id="WP_216960227.1">
    <property type="nucleotide sequence ID" value="NZ_JAHOPB010000001.1"/>
</dbReference>
<organism evidence="11 12">
    <name type="scientific">Reyranella humidisoli</name>
    <dbReference type="NCBI Taxonomy" id="2849149"/>
    <lineage>
        <taxon>Bacteria</taxon>
        <taxon>Pseudomonadati</taxon>
        <taxon>Pseudomonadota</taxon>
        <taxon>Alphaproteobacteria</taxon>
        <taxon>Hyphomicrobiales</taxon>
        <taxon>Reyranellaceae</taxon>
        <taxon>Reyranella</taxon>
    </lineage>
</organism>
<dbReference type="InterPro" id="IPR049468">
    <property type="entry name" value="Restrct_endonuc-II-like_dom"/>
</dbReference>
<feature type="domain" description="DNA2/NAM7 helicase-like C-terminal" evidence="9">
    <location>
        <begin position="718"/>
        <end position="897"/>
    </location>
</feature>
<evidence type="ECO:0000256" key="2">
    <source>
        <dbReference type="ARBA" id="ARBA00022741"/>
    </source>
</evidence>
<evidence type="ECO:0000256" key="3">
    <source>
        <dbReference type="ARBA" id="ARBA00022801"/>
    </source>
</evidence>
<name>A0ABS6IMW1_9HYPH</name>
<evidence type="ECO:0000256" key="1">
    <source>
        <dbReference type="ARBA" id="ARBA00007913"/>
    </source>
</evidence>
<feature type="domain" description="DNA2/NAM7 helicase helicase" evidence="8">
    <location>
        <begin position="633"/>
        <end position="674"/>
    </location>
</feature>
<evidence type="ECO:0000256" key="5">
    <source>
        <dbReference type="ARBA" id="ARBA00022840"/>
    </source>
</evidence>
<protein>
    <submittedName>
        <fullName evidence="11">AAA family ATPase</fullName>
    </submittedName>
</protein>
<keyword evidence="4" id="KW-0347">Helicase</keyword>
<dbReference type="InterPro" id="IPR041679">
    <property type="entry name" value="DNA2/NAM7-like_C"/>
</dbReference>